<dbReference type="Gene3D" id="3.40.710.10">
    <property type="entry name" value="DD-peptidase/beta-lactamase superfamily"/>
    <property type="match status" value="1"/>
</dbReference>
<keyword evidence="3" id="KW-0378">Hydrolase</keyword>
<keyword evidence="4" id="KW-1185">Reference proteome</keyword>
<comment type="caution">
    <text evidence="3">The sequence shown here is derived from an EMBL/GenBank/DDBJ whole genome shotgun (WGS) entry which is preliminary data.</text>
</comment>
<dbReference type="InterPro" id="IPR050491">
    <property type="entry name" value="AmpC-like"/>
</dbReference>
<reference evidence="3 4" key="1">
    <citation type="submission" date="2020-03" db="EMBL/GenBank/DDBJ databases">
        <title>Whole genome shotgun sequence of Phytohabitans houttuyneae NBRC 108639.</title>
        <authorList>
            <person name="Komaki H."/>
            <person name="Tamura T."/>
        </authorList>
    </citation>
    <scope>NUCLEOTIDE SEQUENCE [LARGE SCALE GENOMIC DNA]</scope>
    <source>
        <strain evidence="3 4">NBRC 108639</strain>
    </source>
</reference>
<dbReference type="Pfam" id="PF00144">
    <property type="entry name" value="Beta-lactamase"/>
    <property type="match status" value="1"/>
</dbReference>
<dbReference type="InterPro" id="IPR001466">
    <property type="entry name" value="Beta-lactam-related"/>
</dbReference>
<protein>
    <submittedName>
        <fullName evidence="3">Serine hydrolase</fullName>
    </submittedName>
</protein>
<feature type="region of interest" description="Disordered" evidence="1">
    <location>
        <begin position="22"/>
        <end position="62"/>
    </location>
</feature>
<evidence type="ECO:0000256" key="1">
    <source>
        <dbReference type="SAM" id="MobiDB-lite"/>
    </source>
</evidence>
<dbReference type="Proteomes" id="UP000482800">
    <property type="component" value="Unassembled WGS sequence"/>
</dbReference>
<organism evidence="3 4">
    <name type="scientific">Phytohabitans houttuyneae</name>
    <dbReference type="NCBI Taxonomy" id="1076126"/>
    <lineage>
        <taxon>Bacteria</taxon>
        <taxon>Bacillati</taxon>
        <taxon>Actinomycetota</taxon>
        <taxon>Actinomycetes</taxon>
        <taxon>Micromonosporales</taxon>
        <taxon>Micromonosporaceae</taxon>
    </lineage>
</organism>
<dbReference type="InterPro" id="IPR012338">
    <property type="entry name" value="Beta-lactam/transpept-like"/>
</dbReference>
<dbReference type="SUPFAM" id="SSF56601">
    <property type="entry name" value="beta-lactamase/transpeptidase-like"/>
    <property type="match status" value="1"/>
</dbReference>
<dbReference type="PANTHER" id="PTHR46825">
    <property type="entry name" value="D-ALANYL-D-ALANINE-CARBOXYPEPTIDASE/ENDOPEPTIDASE AMPH"/>
    <property type="match status" value="1"/>
</dbReference>
<gene>
    <name evidence="3" type="ORF">Phou_077850</name>
</gene>
<evidence type="ECO:0000313" key="4">
    <source>
        <dbReference type="Proteomes" id="UP000482800"/>
    </source>
</evidence>
<dbReference type="EMBL" id="BLPF01000003">
    <property type="protein sequence ID" value="GFJ83605.1"/>
    <property type="molecule type" value="Genomic_DNA"/>
</dbReference>
<accession>A0A6V8KSM3</accession>
<name>A0A6V8KSM3_9ACTN</name>
<feature type="domain" description="Beta-lactamase-related" evidence="2">
    <location>
        <begin position="71"/>
        <end position="382"/>
    </location>
</feature>
<evidence type="ECO:0000259" key="2">
    <source>
        <dbReference type="Pfam" id="PF00144"/>
    </source>
</evidence>
<dbReference type="PANTHER" id="PTHR46825:SF7">
    <property type="entry name" value="D-ALANYL-D-ALANINE CARBOXYPEPTIDASE"/>
    <property type="match status" value="1"/>
</dbReference>
<feature type="compositionally biased region" description="Low complexity" evidence="1">
    <location>
        <begin position="23"/>
        <end position="34"/>
    </location>
</feature>
<dbReference type="GO" id="GO:0016787">
    <property type="term" value="F:hydrolase activity"/>
    <property type="evidence" value="ECO:0007669"/>
    <property type="project" value="UniProtKB-KW"/>
</dbReference>
<evidence type="ECO:0000313" key="3">
    <source>
        <dbReference type="EMBL" id="GFJ83605.1"/>
    </source>
</evidence>
<sequence>MVEKRSAEGAATTWFLSARTRVGTTGAPLTTAGGARPGNPRIRPAGGPPSSPGGHTGGGPLPAAALPLLQARLAALTRRYAVPGAQLAVHRRGTTVAIEVGELEQRTGRPMSRDSAVPLGSITKTLTAALALILVADGDLDLDAPVGEYLPELDGLGDEVTLRRLLSHTAGLASGPDSADVDGVPVRRYLADHCRAADLVLPPGTGFSYSNAGYVTVGALIAEATGMDWAESISAILLEPLGIVPAFAIDGGSTTGRPIATGHASGGGRARPVRQTLALVESATGALAGSATDLVRLGAALIQPAARGPLPAEQAAWMRTPEPAADPFGLADGWGLGLALFEHDGRRWVGHDGNGFGTACYLRADPVDGWVVAFTSNGTGGAALWRDLCAQLRMLGVPLGDAGADDVAAAPVVAVPWGCAGTYANGGVEFEVFARDGHAVLAVDDAPPVPMTFHDGLVFSVPDPESGRLVRGGRFRRDPGTGVIDALQIGGRVARRDRTAPIRRASMIA</sequence>
<proteinExistence type="predicted"/>
<reference evidence="3 4" key="2">
    <citation type="submission" date="2020-03" db="EMBL/GenBank/DDBJ databases">
        <authorList>
            <person name="Ichikawa N."/>
            <person name="Kimura A."/>
            <person name="Kitahashi Y."/>
            <person name="Uohara A."/>
        </authorList>
    </citation>
    <scope>NUCLEOTIDE SEQUENCE [LARGE SCALE GENOMIC DNA]</scope>
    <source>
        <strain evidence="3 4">NBRC 108639</strain>
    </source>
</reference>
<dbReference type="AlphaFoldDB" id="A0A6V8KSM3"/>